<feature type="region of interest" description="Disordered" evidence="1">
    <location>
        <begin position="216"/>
        <end position="384"/>
    </location>
</feature>
<feature type="region of interest" description="Disordered" evidence="1">
    <location>
        <begin position="419"/>
        <end position="488"/>
    </location>
</feature>
<reference evidence="2 3" key="1">
    <citation type="submission" date="2017-10" db="EMBL/GenBank/DDBJ databases">
        <title>Comparative genomics in systemic dimorphic fungi from Ajellomycetaceae.</title>
        <authorList>
            <person name="Munoz J.F."/>
            <person name="Mcewen J.G."/>
            <person name="Clay O.K."/>
            <person name="Cuomo C.A."/>
        </authorList>
    </citation>
    <scope>NUCLEOTIDE SEQUENCE [LARGE SCALE GENOMIC DNA]</scope>
    <source>
        <strain evidence="2 3">UAMH7299</strain>
    </source>
</reference>
<dbReference type="Proteomes" id="UP000224634">
    <property type="component" value="Unassembled WGS sequence"/>
</dbReference>
<feature type="compositionally biased region" description="Polar residues" evidence="1">
    <location>
        <begin position="103"/>
        <end position="117"/>
    </location>
</feature>
<dbReference type="AlphaFoldDB" id="A0A2B7X8E3"/>
<accession>A0A2B7X8E3</accession>
<dbReference type="EMBL" id="PDNA01000193">
    <property type="protein sequence ID" value="PGH05002.1"/>
    <property type="molecule type" value="Genomic_DNA"/>
</dbReference>
<keyword evidence="3" id="KW-1185">Reference proteome</keyword>
<dbReference type="STRING" id="1447883.A0A2B7X8E3"/>
<gene>
    <name evidence="2" type="ORF">AJ80_08429</name>
</gene>
<feature type="compositionally biased region" description="Polar residues" evidence="1">
    <location>
        <begin position="346"/>
        <end position="360"/>
    </location>
</feature>
<evidence type="ECO:0000313" key="3">
    <source>
        <dbReference type="Proteomes" id="UP000224634"/>
    </source>
</evidence>
<feature type="compositionally biased region" description="Low complexity" evidence="1">
    <location>
        <begin position="472"/>
        <end position="484"/>
    </location>
</feature>
<dbReference type="OrthoDB" id="4203213at2759"/>
<name>A0A2B7X8E3_POLH7</name>
<feature type="compositionally biased region" description="Acidic residues" evidence="1">
    <location>
        <begin position="64"/>
        <end position="77"/>
    </location>
</feature>
<evidence type="ECO:0000313" key="2">
    <source>
        <dbReference type="EMBL" id="PGH05002.1"/>
    </source>
</evidence>
<proteinExistence type="predicted"/>
<feature type="region of interest" description="Disordered" evidence="1">
    <location>
        <begin position="34"/>
        <end position="158"/>
    </location>
</feature>
<comment type="caution">
    <text evidence="2">The sequence shown here is derived from an EMBL/GenBank/DDBJ whole genome shotgun (WGS) entry which is preliminary data.</text>
</comment>
<feature type="compositionally biased region" description="Polar residues" evidence="1">
    <location>
        <begin position="436"/>
        <end position="445"/>
    </location>
</feature>
<feature type="compositionally biased region" description="Polar residues" evidence="1">
    <location>
        <begin position="266"/>
        <end position="290"/>
    </location>
</feature>
<sequence length="613" mass="66912">MAAVAVPTYPPAEMHRKLGNAAVPMRVTPVGRHDIPRRYESDEEEISEAEASGHHEAVFSPIDVDSDEESADTDCESDNSSLKIPYQRHSTLRVENFPRNEPSRSPSINTIRRTSGTMLLPSGQPESDDAQFSSSESSSPSPLPSPIMRPVLSPARATESKRLSSFQSFYSDALSSDDEENVELSFRVATAVAYRLPASRPSLISIELPYTQPVNRRMAKKQQQDTYSPLRRPSTSGTSGDAGGMGVKNRFSRLKIPKYEKKRGTNAESTPSPSPFTQNFPNTSVPTFVTPNWGGKNGNAKSEPLPPLPPRKYPRDFDAPTFPRRNSHQATGVGWSPQDQADTRRSTITQTNLDNVTSLGVEQDKVPRSSWYTKRRNQAPPVPSLKGLSLVSAISLPLSNSPSPIDSPTKFLRRNQRDAFTDGSQPPYSGGGSRSGLDTPSSAQTFDGLYYGAPTSGPSPGPFSDFRERAQSVSSMASTSSMSSHPTFDNASIKSTQHRYRQQFYNNNSPSIHDYSSSRSSIASGFRPHTRNGNFSTTNLSVVSSSIPDSDTMANINEVGHYPHSPANENNKKISRPKSIKLLYETGESVSRAGTKAFTGLGSMLKKKSIAPL</sequence>
<organism evidence="2 3">
    <name type="scientific">Polytolypa hystricis (strain UAMH7299)</name>
    <dbReference type="NCBI Taxonomy" id="1447883"/>
    <lineage>
        <taxon>Eukaryota</taxon>
        <taxon>Fungi</taxon>
        <taxon>Dikarya</taxon>
        <taxon>Ascomycota</taxon>
        <taxon>Pezizomycotina</taxon>
        <taxon>Eurotiomycetes</taxon>
        <taxon>Eurotiomycetidae</taxon>
        <taxon>Onygenales</taxon>
        <taxon>Onygenales incertae sedis</taxon>
        <taxon>Polytolypa</taxon>
    </lineage>
</organism>
<protein>
    <submittedName>
        <fullName evidence="2">Uncharacterized protein</fullName>
    </submittedName>
</protein>
<evidence type="ECO:0000256" key="1">
    <source>
        <dbReference type="SAM" id="MobiDB-lite"/>
    </source>
</evidence>